<evidence type="ECO:0000313" key="3">
    <source>
        <dbReference type="EMBL" id="OIT28994.1"/>
    </source>
</evidence>
<organism evidence="3 4">
    <name type="scientific">Nicotiana attenuata</name>
    <name type="common">Coyote tobacco</name>
    <dbReference type="NCBI Taxonomy" id="49451"/>
    <lineage>
        <taxon>Eukaryota</taxon>
        <taxon>Viridiplantae</taxon>
        <taxon>Streptophyta</taxon>
        <taxon>Embryophyta</taxon>
        <taxon>Tracheophyta</taxon>
        <taxon>Spermatophyta</taxon>
        <taxon>Magnoliopsida</taxon>
        <taxon>eudicotyledons</taxon>
        <taxon>Gunneridae</taxon>
        <taxon>Pentapetalae</taxon>
        <taxon>asterids</taxon>
        <taxon>lamiids</taxon>
        <taxon>Solanales</taxon>
        <taxon>Solanaceae</taxon>
        <taxon>Nicotianoideae</taxon>
        <taxon>Nicotianeae</taxon>
        <taxon>Nicotiana</taxon>
    </lineage>
</organism>
<dbReference type="Gramene" id="OIT28994">
    <property type="protein sequence ID" value="OIT28994"/>
    <property type="gene ID" value="A4A49_54611"/>
</dbReference>
<evidence type="ECO:0000313" key="4">
    <source>
        <dbReference type="Proteomes" id="UP000187609"/>
    </source>
</evidence>
<feature type="compositionally biased region" description="Basic and acidic residues" evidence="1">
    <location>
        <begin position="102"/>
        <end position="113"/>
    </location>
</feature>
<dbReference type="EMBL" id="MJEQ01001886">
    <property type="protein sequence ID" value="OIT28994.1"/>
    <property type="molecule type" value="Genomic_DNA"/>
</dbReference>
<dbReference type="Proteomes" id="UP000187609">
    <property type="component" value="Unassembled WGS sequence"/>
</dbReference>
<dbReference type="InterPro" id="IPR033194">
    <property type="entry name" value="MFAP1"/>
</dbReference>
<sequence length="145" mass="17408">MVKPAVFVPKSERDTVHERERREAEERAVEELLRKKLEERKLETKQIVAEKIRDEEIITQKTLELEANILLLIGKARIKRKDVEDAILKEVQKEIEMLRNMTEEERKEWERRNPKPSPPPPKKKKSKFMQKYYHKGAFFQSDPDD</sequence>
<keyword evidence="4" id="KW-1185">Reference proteome</keyword>
<evidence type="ECO:0000259" key="2">
    <source>
        <dbReference type="Pfam" id="PF06991"/>
    </source>
</evidence>
<dbReference type="PANTHER" id="PTHR15327">
    <property type="entry name" value="MICROFIBRIL-ASSOCIATED PROTEIN"/>
    <property type="match status" value="1"/>
</dbReference>
<feature type="domain" description="Micro-fibrillar-associated protein 1 C-terminal" evidence="2">
    <location>
        <begin position="2"/>
        <end position="61"/>
    </location>
</feature>
<dbReference type="Pfam" id="PF06991">
    <property type="entry name" value="MFAP1"/>
    <property type="match status" value="2"/>
</dbReference>
<dbReference type="SMR" id="A0A314KJN8"/>
<reference evidence="3" key="1">
    <citation type="submission" date="2016-11" db="EMBL/GenBank/DDBJ databases">
        <title>The genome of Nicotiana attenuata.</title>
        <authorList>
            <person name="Xu S."/>
            <person name="Brockmoeller T."/>
            <person name="Gaquerel E."/>
            <person name="Navarro A."/>
            <person name="Kuhl H."/>
            <person name="Gase K."/>
            <person name="Ling Z."/>
            <person name="Zhou W."/>
            <person name="Kreitzer C."/>
            <person name="Stanke M."/>
            <person name="Tang H."/>
            <person name="Lyons E."/>
            <person name="Pandey P."/>
            <person name="Pandey S.P."/>
            <person name="Timmermann B."/>
            <person name="Baldwin I.T."/>
        </authorList>
    </citation>
    <scope>NUCLEOTIDE SEQUENCE [LARGE SCALE GENOMIC DNA]</scope>
    <source>
        <strain evidence="3">UT</strain>
    </source>
</reference>
<protein>
    <recommendedName>
        <fullName evidence="2">Micro-fibrillar-associated protein 1 C-terminal domain-containing protein</fullName>
    </recommendedName>
</protein>
<dbReference type="STRING" id="49451.A0A314KJN8"/>
<comment type="caution">
    <text evidence="3">The sequence shown here is derived from an EMBL/GenBank/DDBJ whole genome shotgun (WGS) entry which is preliminary data.</text>
</comment>
<dbReference type="InterPro" id="IPR009730">
    <property type="entry name" value="MFAP1_C"/>
</dbReference>
<dbReference type="AlphaFoldDB" id="A0A314KJN8"/>
<evidence type="ECO:0000256" key="1">
    <source>
        <dbReference type="SAM" id="MobiDB-lite"/>
    </source>
</evidence>
<feature type="region of interest" description="Disordered" evidence="1">
    <location>
        <begin position="102"/>
        <end position="128"/>
    </location>
</feature>
<feature type="domain" description="Micro-fibrillar-associated protein 1 C-terminal" evidence="2">
    <location>
        <begin position="76"/>
        <end position="141"/>
    </location>
</feature>
<proteinExistence type="predicted"/>
<feature type="compositionally biased region" description="Basic and acidic residues" evidence="1">
    <location>
        <begin position="10"/>
        <end position="23"/>
    </location>
</feature>
<feature type="region of interest" description="Disordered" evidence="1">
    <location>
        <begin position="1"/>
        <end position="23"/>
    </location>
</feature>
<gene>
    <name evidence="3" type="ORF">A4A49_54611</name>
</gene>
<name>A0A314KJN8_NICAT</name>
<accession>A0A314KJN8</accession>